<comment type="similarity">
    <text evidence="2">Belongs to the major facilitator superfamily. Monocarboxylate porter (TC 2.A.1.13) family.</text>
</comment>
<feature type="transmembrane region" description="Helical" evidence="4">
    <location>
        <begin position="425"/>
        <end position="446"/>
    </location>
</feature>
<evidence type="ECO:0008006" key="7">
    <source>
        <dbReference type="Google" id="ProtNLM"/>
    </source>
</evidence>
<protein>
    <recommendedName>
        <fullName evidence="7">Major facilitator superfamily (MFS) profile domain-containing protein</fullName>
    </recommendedName>
</protein>
<keyword evidence="4" id="KW-1133">Transmembrane helix</keyword>
<dbReference type="PANTHER" id="PTHR11360:SF287">
    <property type="entry name" value="MFS MONOCARBOXYLATE TRANSPORTER"/>
    <property type="match status" value="1"/>
</dbReference>
<dbReference type="PANTHER" id="PTHR11360">
    <property type="entry name" value="MONOCARBOXYLATE TRANSPORTER"/>
    <property type="match status" value="1"/>
</dbReference>
<dbReference type="SUPFAM" id="SSF103473">
    <property type="entry name" value="MFS general substrate transporter"/>
    <property type="match status" value="1"/>
</dbReference>
<feature type="transmembrane region" description="Helical" evidence="4">
    <location>
        <begin position="178"/>
        <end position="197"/>
    </location>
</feature>
<proteinExistence type="inferred from homology"/>
<dbReference type="HOGENOM" id="CLU_001265_1_2_1"/>
<feature type="transmembrane region" description="Helical" evidence="4">
    <location>
        <begin position="120"/>
        <end position="138"/>
    </location>
</feature>
<evidence type="ECO:0000313" key="5">
    <source>
        <dbReference type="EMBL" id="ETS85837.1"/>
    </source>
</evidence>
<dbReference type="InterPro" id="IPR011701">
    <property type="entry name" value="MFS"/>
</dbReference>
<dbReference type="InParanoid" id="W3XK47"/>
<feature type="transmembrane region" description="Helical" evidence="4">
    <location>
        <begin position="287"/>
        <end position="310"/>
    </location>
</feature>
<evidence type="ECO:0000313" key="6">
    <source>
        <dbReference type="Proteomes" id="UP000030651"/>
    </source>
</evidence>
<feature type="transmembrane region" description="Helical" evidence="4">
    <location>
        <begin position="89"/>
        <end position="108"/>
    </location>
</feature>
<evidence type="ECO:0000256" key="1">
    <source>
        <dbReference type="ARBA" id="ARBA00004141"/>
    </source>
</evidence>
<dbReference type="KEGG" id="pfy:PFICI_03862"/>
<feature type="region of interest" description="Disordered" evidence="3">
    <location>
        <begin position="1"/>
        <end position="33"/>
    </location>
</feature>
<keyword evidence="4" id="KW-0812">Transmembrane</keyword>
<dbReference type="GeneID" id="19268875"/>
<dbReference type="OrthoDB" id="2213137at2759"/>
<feature type="compositionally biased region" description="Basic and acidic residues" evidence="3">
    <location>
        <begin position="1"/>
        <end position="15"/>
    </location>
</feature>
<feature type="transmembrane region" description="Helical" evidence="4">
    <location>
        <begin position="317"/>
        <end position="337"/>
    </location>
</feature>
<dbReference type="InterPro" id="IPR050327">
    <property type="entry name" value="Proton-linked_MCT"/>
</dbReference>
<dbReference type="GO" id="GO:0022857">
    <property type="term" value="F:transmembrane transporter activity"/>
    <property type="evidence" value="ECO:0007669"/>
    <property type="project" value="InterPro"/>
</dbReference>
<sequence length="466" mass="50934">MSERTVEEHRLDDCTTRGPTDEGPTASASDRQAMEIDVSLPPRDTGKQAWLFLSACWVIEACTFGFALSFGVFQEFYSTHEPFQNSDNIAVIGTTTSAIMYLAAPFVVTFCRFYPRWTRYLTFVGLTAASLSMVLSSFCTSISQLIGAQGVMFGLSGCIAYCPCTLYIDEWFDRRKGLAYGIVWSAGGVGGVILTPVLQNLLNRLEFQLAMRIWACVFFLVSAPFAFFVKPRLPFSSSHEKLSKMRFATSKRFLQHQLANTIQALGFFLPAIYLPTYARRIYGSTEFLAALTVMLVNVSSSVGLVAMGFLSDKLSVTTCMAIAGLGSSVSVLFIWGLSGSLPVLFVFCVFFGLFGGSWTSTWPGIMREVSQRDETAGYGSSDPIMVHGHLCIGRGIGNIISGFLSDALTKGLPGSGKYFGGYGSGYGFLILFTGLTGLFCGANFVWESLVKRVRQLCIVASRYLKA</sequence>
<comment type="subcellular location">
    <subcellularLocation>
        <location evidence="1">Membrane</location>
        <topology evidence="1">Multi-pass membrane protein</topology>
    </subcellularLocation>
</comment>
<dbReference type="OMA" id="FIRICAN"/>
<organism evidence="5 6">
    <name type="scientific">Pestalotiopsis fici (strain W106-1 / CGMCC3.15140)</name>
    <dbReference type="NCBI Taxonomy" id="1229662"/>
    <lineage>
        <taxon>Eukaryota</taxon>
        <taxon>Fungi</taxon>
        <taxon>Dikarya</taxon>
        <taxon>Ascomycota</taxon>
        <taxon>Pezizomycotina</taxon>
        <taxon>Sordariomycetes</taxon>
        <taxon>Xylariomycetidae</taxon>
        <taxon>Amphisphaeriales</taxon>
        <taxon>Sporocadaceae</taxon>
        <taxon>Pestalotiopsis</taxon>
    </lineage>
</organism>
<dbReference type="Proteomes" id="UP000030651">
    <property type="component" value="Unassembled WGS sequence"/>
</dbReference>
<reference evidence="6" key="1">
    <citation type="journal article" date="2015" name="BMC Genomics">
        <title>Genomic and transcriptomic analysis of the endophytic fungus Pestalotiopsis fici reveals its lifestyle and high potential for synthesis of natural products.</title>
        <authorList>
            <person name="Wang X."/>
            <person name="Zhang X."/>
            <person name="Liu L."/>
            <person name="Xiang M."/>
            <person name="Wang W."/>
            <person name="Sun X."/>
            <person name="Che Y."/>
            <person name="Guo L."/>
            <person name="Liu G."/>
            <person name="Guo L."/>
            <person name="Wang C."/>
            <person name="Yin W.B."/>
            <person name="Stadler M."/>
            <person name="Zhang X."/>
            <person name="Liu X."/>
        </authorList>
    </citation>
    <scope>NUCLEOTIDE SEQUENCE [LARGE SCALE GENOMIC DNA]</scope>
    <source>
        <strain evidence="6">W106-1 / CGMCC3.15140</strain>
    </source>
</reference>
<evidence type="ECO:0000256" key="4">
    <source>
        <dbReference type="SAM" id="Phobius"/>
    </source>
</evidence>
<dbReference type="Gene3D" id="1.20.1250.20">
    <property type="entry name" value="MFS general substrate transporter like domains"/>
    <property type="match status" value="2"/>
</dbReference>
<dbReference type="AlphaFoldDB" id="W3XK47"/>
<feature type="transmembrane region" description="Helical" evidence="4">
    <location>
        <begin position="343"/>
        <end position="365"/>
    </location>
</feature>
<dbReference type="InterPro" id="IPR036259">
    <property type="entry name" value="MFS_trans_sf"/>
</dbReference>
<dbReference type="Pfam" id="PF07690">
    <property type="entry name" value="MFS_1"/>
    <property type="match status" value="1"/>
</dbReference>
<feature type="transmembrane region" description="Helical" evidence="4">
    <location>
        <begin position="49"/>
        <end position="69"/>
    </location>
</feature>
<keyword evidence="6" id="KW-1185">Reference proteome</keyword>
<dbReference type="RefSeq" id="XP_007830634.1">
    <property type="nucleotide sequence ID" value="XM_007832443.1"/>
</dbReference>
<accession>W3XK47</accession>
<evidence type="ECO:0000256" key="2">
    <source>
        <dbReference type="ARBA" id="ARBA00006727"/>
    </source>
</evidence>
<keyword evidence="4" id="KW-0472">Membrane</keyword>
<feature type="transmembrane region" description="Helical" evidence="4">
    <location>
        <begin position="144"/>
        <end position="166"/>
    </location>
</feature>
<dbReference type="EMBL" id="KI912110">
    <property type="protein sequence ID" value="ETS85837.1"/>
    <property type="molecule type" value="Genomic_DNA"/>
</dbReference>
<name>W3XK47_PESFW</name>
<gene>
    <name evidence="5" type="ORF">PFICI_03862</name>
</gene>
<evidence type="ECO:0000256" key="3">
    <source>
        <dbReference type="SAM" id="MobiDB-lite"/>
    </source>
</evidence>
<dbReference type="eggNOG" id="KOG2504">
    <property type="taxonomic scope" value="Eukaryota"/>
</dbReference>
<dbReference type="GO" id="GO:0016020">
    <property type="term" value="C:membrane"/>
    <property type="evidence" value="ECO:0007669"/>
    <property type="project" value="UniProtKB-SubCell"/>
</dbReference>
<feature type="transmembrane region" description="Helical" evidence="4">
    <location>
        <begin position="209"/>
        <end position="229"/>
    </location>
</feature>